<comment type="caution">
    <text evidence="10">The sequence shown here is derived from an EMBL/GenBank/DDBJ whole genome shotgun (WGS) entry which is preliminary data.</text>
</comment>
<name>A0A1W9S142_9BACT</name>
<evidence type="ECO:0000313" key="11">
    <source>
        <dbReference type="Proteomes" id="UP000192611"/>
    </source>
</evidence>
<sequence length="387" mass="42699">MALDYGLTEEQREIKELARKIAEKEIIPIRAELDEKGEFPWDIVKSLAQADLFRVFIPEEYNGLGMGILELCLTIEELARGCAGISLAFAGSALGATPIWLFGTEEQKKKYLTKIANGEWLAAFAVTEPSAGSDTSNLTTTARLDGDYYILNGRKQWITNGGEAKVYSVIAATNRERGARGQSAFIVEDGFEGFSYGKKENKMGIRASATRELIFEDCKVPRENLLGKEGMGFKITLTTFDYTRPGVAAQAVGLAQGALEEAVKYAHQREQFGQAIKSFEAIQFMIADMATQIEAARALTYSVARMIDSGAKNTSAYSAMAKLIASDTAMKVTTDALQIHGGYGYMKEYPVEKMMRDAKITQIYEGTNQIQRLVIGREIIKEFGRLT</sequence>
<dbReference type="InterPro" id="IPR006091">
    <property type="entry name" value="Acyl-CoA_Oxase/DH_mid-dom"/>
</dbReference>
<dbReference type="InterPro" id="IPR009100">
    <property type="entry name" value="AcylCoA_DH/oxidase_NM_dom_sf"/>
</dbReference>
<dbReference type="EMBL" id="NATQ01000066">
    <property type="protein sequence ID" value="OQX90347.1"/>
    <property type="molecule type" value="Genomic_DNA"/>
</dbReference>
<feature type="domain" description="Acyl-CoA oxidase/dehydrogenase middle" evidence="8">
    <location>
        <begin position="123"/>
        <end position="218"/>
    </location>
</feature>
<dbReference type="PROSITE" id="PS00073">
    <property type="entry name" value="ACYL_COA_DH_2"/>
    <property type="match status" value="1"/>
</dbReference>
<evidence type="ECO:0000259" key="8">
    <source>
        <dbReference type="Pfam" id="PF02770"/>
    </source>
</evidence>
<dbReference type="Gene3D" id="2.40.110.10">
    <property type="entry name" value="Butyryl-CoA Dehydrogenase, subunit A, domain 2"/>
    <property type="match status" value="1"/>
</dbReference>
<evidence type="ECO:0000256" key="3">
    <source>
        <dbReference type="ARBA" id="ARBA00022630"/>
    </source>
</evidence>
<gene>
    <name evidence="10" type="ORF">B6D57_03635</name>
</gene>
<dbReference type="Proteomes" id="UP000192611">
    <property type="component" value="Unassembled WGS sequence"/>
</dbReference>
<proteinExistence type="inferred from homology"/>
<dbReference type="InterPro" id="IPR037069">
    <property type="entry name" value="AcylCoA_DH/ox_N_sf"/>
</dbReference>
<dbReference type="Pfam" id="PF02771">
    <property type="entry name" value="Acyl-CoA_dh_N"/>
    <property type="match status" value="1"/>
</dbReference>
<evidence type="ECO:0000259" key="9">
    <source>
        <dbReference type="Pfam" id="PF02771"/>
    </source>
</evidence>
<dbReference type="GO" id="GO:0003995">
    <property type="term" value="F:acyl-CoA dehydrogenase activity"/>
    <property type="evidence" value="ECO:0007669"/>
    <property type="project" value="InterPro"/>
</dbReference>
<dbReference type="InterPro" id="IPR006089">
    <property type="entry name" value="Acyl-CoA_DH_CS"/>
</dbReference>
<keyword evidence="5 6" id="KW-0560">Oxidoreductase</keyword>
<dbReference type="Pfam" id="PF02770">
    <property type="entry name" value="Acyl-CoA_dh_M"/>
    <property type="match status" value="1"/>
</dbReference>
<evidence type="ECO:0000256" key="1">
    <source>
        <dbReference type="ARBA" id="ARBA00001974"/>
    </source>
</evidence>
<dbReference type="SUPFAM" id="SSF47203">
    <property type="entry name" value="Acyl-CoA dehydrogenase C-terminal domain-like"/>
    <property type="match status" value="1"/>
</dbReference>
<dbReference type="FunFam" id="1.10.540.10:FF:000002">
    <property type="entry name" value="Acyl-CoA dehydrogenase FadE19"/>
    <property type="match status" value="1"/>
</dbReference>
<dbReference type="AlphaFoldDB" id="A0A1W9S142"/>
<dbReference type="PANTHER" id="PTHR43884">
    <property type="entry name" value="ACYL-COA DEHYDROGENASE"/>
    <property type="match status" value="1"/>
</dbReference>
<dbReference type="FunFam" id="2.40.110.10:FF:000001">
    <property type="entry name" value="Acyl-CoA dehydrogenase, mitochondrial"/>
    <property type="match status" value="1"/>
</dbReference>
<dbReference type="InterPro" id="IPR013786">
    <property type="entry name" value="AcylCoA_DH/ox_N"/>
</dbReference>
<dbReference type="PANTHER" id="PTHR43884:SF12">
    <property type="entry name" value="ISOVALERYL-COA DEHYDROGENASE, MITOCHONDRIAL-RELATED"/>
    <property type="match status" value="1"/>
</dbReference>
<dbReference type="FunFam" id="1.20.140.10:FF:000004">
    <property type="entry name" value="Acyl-CoA dehydrogenase FadE25"/>
    <property type="match status" value="1"/>
</dbReference>
<dbReference type="InterPro" id="IPR036250">
    <property type="entry name" value="AcylCo_DH-like_C"/>
</dbReference>
<organism evidence="10 11">
    <name type="scientific">Candidatus Coatesbacteria bacterium 4484_99</name>
    <dbReference type="NCBI Taxonomy" id="1970774"/>
    <lineage>
        <taxon>Bacteria</taxon>
        <taxon>Candidatus Coatesiibacteriota</taxon>
    </lineage>
</organism>
<reference evidence="11" key="1">
    <citation type="submission" date="2017-03" db="EMBL/GenBank/DDBJ databases">
        <title>Novel pathways for hydrocarbon cycling and metabolic interdependencies in hydrothermal sediment communities.</title>
        <authorList>
            <person name="Dombrowski N."/>
            <person name="Seitz K."/>
            <person name="Teske A."/>
            <person name="Baker B."/>
        </authorList>
    </citation>
    <scope>NUCLEOTIDE SEQUENCE [LARGE SCALE GENOMIC DNA]</scope>
</reference>
<dbReference type="InterPro" id="IPR009075">
    <property type="entry name" value="AcylCo_DH/oxidase_C"/>
</dbReference>
<dbReference type="SUPFAM" id="SSF56645">
    <property type="entry name" value="Acyl-CoA dehydrogenase NM domain-like"/>
    <property type="match status" value="1"/>
</dbReference>
<accession>A0A1W9S142</accession>
<keyword evidence="3 6" id="KW-0285">Flavoprotein</keyword>
<evidence type="ECO:0000256" key="5">
    <source>
        <dbReference type="ARBA" id="ARBA00023002"/>
    </source>
</evidence>
<protein>
    <submittedName>
        <fullName evidence="10">Acyl-CoA dehydrogenase</fullName>
    </submittedName>
</protein>
<dbReference type="Gene3D" id="1.20.140.10">
    <property type="entry name" value="Butyryl-CoA Dehydrogenase, subunit A, domain 3"/>
    <property type="match status" value="1"/>
</dbReference>
<evidence type="ECO:0000259" key="7">
    <source>
        <dbReference type="Pfam" id="PF00441"/>
    </source>
</evidence>
<dbReference type="GO" id="GO:0050660">
    <property type="term" value="F:flavin adenine dinucleotide binding"/>
    <property type="evidence" value="ECO:0007669"/>
    <property type="project" value="InterPro"/>
</dbReference>
<comment type="similarity">
    <text evidence="2 6">Belongs to the acyl-CoA dehydrogenase family.</text>
</comment>
<dbReference type="PIRSF" id="PIRSF016578">
    <property type="entry name" value="HsaA"/>
    <property type="match status" value="1"/>
</dbReference>
<dbReference type="InterPro" id="IPR046373">
    <property type="entry name" value="Acyl-CoA_Oxase/DH_mid-dom_sf"/>
</dbReference>
<keyword evidence="4 6" id="KW-0274">FAD</keyword>
<evidence type="ECO:0000256" key="6">
    <source>
        <dbReference type="RuleBase" id="RU362125"/>
    </source>
</evidence>
<evidence type="ECO:0000313" key="10">
    <source>
        <dbReference type="EMBL" id="OQX90347.1"/>
    </source>
</evidence>
<dbReference type="Gene3D" id="1.10.540.10">
    <property type="entry name" value="Acyl-CoA dehydrogenase/oxidase, N-terminal domain"/>
    <property type="match status" value="1"/>
</dbReference>
<dbReference type="Pfam" id="PF00441">
    <property type="entry name" value="Acyl-CoA_dh_1"/>
    <property type="match status" value="1"/>
</dbReference>
<evidence type="ECO:0000256" key="4">
    <source>
        <dbReference type="ARBA" id="ARBA00022827"/>
    </source>
</evidence>
<feature type="domain" description="Acyl-CoA dehydrogenase/oxidase N-terminal" evidence="9">
    <location>
        <begin position="8"/>
        <end position="119"/>
    </location>
</feature>
<evidence type="ECO:0000256" key="2">
    <source>
        <dbReference type="ARBA" id="ARBA00009347"/>
    </source>
</evidence>
<comment type="cofactor">
    <cofactor evidence="1 6">
        <name>FAD</name>
        <dbReference type="ChEBI" id="CHEBI:57692"/>
    </cofactor>
</comment>
<feature type="domain" description="Acyl-CoA dehydrogenase/oxidase C-terminal" evidence="7">
    <location>
        <begin position="230"/>
        <end position="379"/>
    </location>
</feature>